<evidence type="ECO:0000256" key="1">
    <source>
        <dbReference type="SAM" id="Phobius"/>
    </source>
</evidence>
<dbReference type="AlphaFoldDB" id="A0A8S1WRL5"/>
<keyword evidence="1" id="KW-1133">Transmembrane helix</keyword>
<dbReference type="OrthoDB" id="10574135at2759"/>
<reference evidence="2" key="1">
    <citation type="submission" date="2021-01" db="EMBL/GenBank/DDBJ databases">
        <authorList>
            <consortium name="Genoscope - CEA"/>
            <person name="William W."/>
        </authorList>
    </citation>
    <scope>NUCLEOTIDE SEQUENCE</scope>
</reference>
<protein>
    <recommendedName>
        <fullName evidence="4">Transmembrane protein</fullName>
    </recommendedName>
</protein>
<keyword evidence="1" id="KW-0472">Membrane</keyword>
<gene>
    <name evidence="2" type="ORF">POCTA_138.1.T1020180</name>
</gene>
<keyword evidence="1" id="KW-0812">Transmembrane</keyword>
<dbReference type="EMBL" id="CAJJDP010000102">
    <property type="protein sequence ID" value="CAD8192648.1"/>
    <property type="molecule type" value="Genomic_DNA"/>
</dbReference>
<accession>A0A8S1WRL5</accession>
<dbReference type="Proteomes" id="UP000683925">
    <property type="component" value="Unassembled WGS sequence"/>
</dbReference>
<comment type="caution">
    <text evidence="2">The sequence shown here is derived from an EMBL/GenBank/DDBJ whole genome shotgun (WGS) entry which is preliminary data.</text>
</comment>
<proteinExistence type="predicted"/>
<evidence type="ECO:0000313" key="3">
    <source>
        <dbReference type="Proteomes" id="UP000683925"/>
    </source>
</evidence>
<name>A0A8S1WRL5_PAROT</name>
<evidence type="ECO:0000313" key="2">
    <source>
        <dbReference type="EMBL" id="CAD8192648.1"/>
    </source>
</evidence>
<keyword evidence="3" id="KW-1185">Reference proteome</keyword>
<organism evidence="2 3">
    <name type="scientific">Paramecium octaurelia</name>
    <dbReference type="NCBI Taxonomy" id="43137"/>
    <lineage>
        <taxon>Eukaryota</taxon>
        <taxon>Sar</taxon>
        <taxon>Alveolata</taxon>
        <taxon>Ciliophora</taxon>
        <taxon>Intramacronucleata</taxon>
        <taxon>Oligohymenophorea</taxon>
        <taxon>Peniculida</taxon>
        <taxon>Parameciidae</taxon>
        <taxon>Paramecium</taxon>
    </lineage>
</organism>
<evidence type="ECO:0008006" key="4">
    <source>
        <dbReference type="Google" id="ProtNLM"/>
    </source>
</evidence>
<feature type="transmembrane region" description="Helical" evidence="1">
    <location>
        <begin position="12"/>
        <end position="29"/>
    </location>
</feature>
<sequence>MQIYFYKLSSSESVFFLILLSLSTPILILNTHHSININIQQNNSPIKHLVKPFSFELPQSEQFNPLLLDNLNQNYIYTHLQFLAYGLIWANSQELCSIYFHFKYNEKYSISIFQENSREGSISLRISKLNQKWVEVEIKEIIQVFRNQQELLVKLKEIKIIFGQGICYYRELQFSTKAKKVKEQAVKIEYPNDMIIINVVSQNENYSNILIIYKLKNKRLISLIQRT</sequence>